<feature type="region of interest" description="Disordered" evidence="7">
    <location>
        <begin position="231"/>
        <end position="254"/>
    </location>
</feature>
<dbReference type="PANTHER" id="PTHR24115:SF1008">
    <property type="entry name" value="KINESIN-LIKE PROTEIN SUBITO"/>
    <property type="match status" value="1"/>
</dbReference>
<evidence type="ECO:0000256" key="2">
    <source>
        <dbReference type="ARBA" id="ARBA00022741"/>
    </source>
</evidence>
<dbReference type="InterPro" id="IPR001752">
    <property type="entry name" value="Kinesin_motor_dom"/>
</dbReference>
<dbReference type="GO" id="GO:0005871">
    <property type="term" value="C:kinesin complex"/>
    <property type="evidence" value="ECO:0007669"/>
    <property type="project" value="TreeGrafter"/>
</dbReference>
<dbReference type="PRINTS" id="PR00380">
    <property type="entry name" value="KINESINHEAVY"/>
</dbReference>
<evidence type="ECO:0000256" key="6">
    <source>
        <dbReference type="SAM" id="Coils"/>
    </source>
</evidence>
<accession>A0AAV5GLM6</accession>
<dbReference type="InterPro" id="IPR027640">
    <property type="entry name" value="Kinesin-like_fam"/>
</dbReference>
<feature type="compositionally biased region" description="Low complexity" evidence="7">
    <location>
        <begin position="1"/>
        <end position="53"/>
    </location>
</feature>
<feature type="compositionally biased region" description="Acidic residues" evidence="7">
    <location>
        <begin position="930"/>
        <end position="944"/>
    </location>
</feature>
<feature type="compositionally biased region" description="Acidic residues" evidence="7">
    <location>
        <begin position="907"/>
        <end position="921"/>
    </location>
</feature>
<evidence type="ECO:0000256" key="7">
    <source>
        <dbReference type="SAM" id="MobiDB-lite"/>
    </source>
</evidence>
<keyword evidence="4 5" id="KW-0505">Motor protein</keyword>
<feature type="region of interest" description="Disordered" evidence="7">
    <location>
        <begin position="853"/>
        <end position="1062"/>
    </location>
</feature>
<dbReference type="Gene3D" id="3.40.850.10">
    <property type="entry name" value="Kinesin motor domain"/>
    <property type="match status" value="1"/>
</dbReference>
<dbReference type="InterPro" id="IPR019821">
    <property type="entry name" value="Kinesin_motor_CS"/>
</dbReference>
<protein>
    <recommendedName>
        <fullName evidence="8">Kinesin motor domain-containing protein</fullName>
    </recommendedName>
</protein>
<dbReference type="SUPFAM" id="SSF52540">
    <property type="entry name" value="P-loop containing nucleoside triphosphate hydrolases"/>
    <property type="match status" value="1"/>
</dbReference>
<dbReference type="InterPro" id="IPR036961">
    <property type="entry name" value="Kinesin_motor_dom_sf"/>
</dbReference>
<dbReference type="GO" id="GO:0005874">
    <property type="term" value="C:microtubule"/>
    <property type="evidence" value="ECO:0007669"/>
    <property type="project" value="UniProtKB-KW"/>
</dbReference>
<evidence type="ECO:0000256" key="5">
    <source>
        <dbReference type="PROSITE-ProRule" id="PRU00283"/>
    </source>
</evidence>
<feature type="coiled-coil region" evidence="6">
    <location>
        <begin position="737"/>
        <end position="779"/>
    </location>
</feature>
<comment type="caution">
    <text evidence="9">The sequence shown here is derived from an EMBL/GenBank/DDBJ whole genome shotgun (WGS) entry which is preliminary data.</text>
</comment>
<comment type="similarity">
    <text evidence="5">Belongs to the TRAFAC class myosin-kinesin ATPase superfamily. Kinesin family.</text>
</comment>
<evidence type="ECO:0000313" key="9">
    <source>
        <dbReference type="EMBL" id="GJN90377.1"/>
    </source>
</evidence>
<dbReference type="GO" id="GO:0016887">
    <property type="term" value="F:ATP hydrolysis activity"/>
    <property type="evidence" value="ECO:0007669"/>
    <property type="project" value="TreeGrafter"/>
</dbReference>
<keyword evidence="10" id="KW-1185">Reference proteome</keyword>
<feature type="compositionally biased region" description="Polar residues" evidence="7">
    <location>
        <begin position="855"/>
        <end position="872"/>
    </location>
</feature>
<feature type="region of interest" description="Disordered" evidence="7">
    <location>
        <begin position="1"/>
        <end position="149"/>
    </location>
</feature>
<dbReference type="AlphaFoldDB" id="A0AAV5GLM6"/>
<feature type="compositionally biased region" description="Acidic residues" evidence="7">
    <location>
        <begin position="802"/>
        <end position="817"/>
    </location>
</feature>
<dbReference type="Pfam" id="PF00225">
    <property type="entry name" value="Kinesin"/>
    <property type="match status" value="1"/>
</dbReference>
<gene>
    <name evidence="9" type="ORF">Rhopal_003388-T1</name>
</gene>
<evidence type="ECO:0000259" key="8">
    <source>
        <dbReference type="PROSITE" id="PS50067"/>
    </source>
</evidence>
<dbReference type="GO" id="GO:0005634">
    <property type="term" value="C:nucleus"/>
    <property type="evidence" value="ECO:0007669"/>
    <property type="project" value="TreeGrafter"/>
</dbReference>
<feature type="region of interest" description="Disordered" evidence="7">
    <location>
        <begin position="354"/>
        <end position="394"/>
    </location>
</feature>
<feature type="compositionally biased region" description="Basic residues" evidence="7">
    <location>
        <begin position="1053"/>
        <end position="1062"/>
    </location>
</feature>
<dbReference type="GO" id="GO:0008017">
    <property type="term" value="F:microtubule binding"/>
    <property type="evidence" value="ECO:0007669"/>
    <property type="project" value="InterPro"/>
</dbReference>
<dbReference type="PANTHER" id="PTHR24115">
    <property type="entry name" value="KINESIN-RELATED"/>
    <property type="match status" value="1"/>
</dbReference>
<sequence length="1094" mass="116140">MSSRPSRTTRSSTAAAAASAQAPAASARTRSSVAAPSTSSAAATRRTTRSSRANTPGPAPEVKVTHTRASATRAASTASAAASSSSTRPLWSSSRANFATPPPATTPAAKRTSTLAVPGSTLRSKTPGSGLLSRMTSRESLRPTKTPGAAVGAAYEKLSDGIEGSREPLKAFLRIRPAPANVPLQSYLQVMNETDVLMVPPMDHRLNPSSSSSSLFASNLLLRSSHLNLNPSSHPSGVPDDVLASPTPQSFSHGPDPSTFGTLYKFTSVFPPSASPFSSSDLPSMTDSSQASFFRSTALPLVRDFLQKGENCLLFAYGPTGSGKTWTVQGGAGDEAGLLPRIVEVVWKSVEKKRRASHKVTPPGSRAPSRAGPPMTSTPTGKIPIPEQASASVNDDNSEIYNEKIYDLLDSPLPTPTPSAAAASAANGGGGMFKGLFRNFTTVKRSALSLKADKSAAAAAQGQKVVNGLREVEVASAEEAHAVLARGQSNRRVFSTLANRASSRSHSIFTLHLSRKSRATGAELGSSRFSIVDLAGSERVQNTQAEGDRLKEAGNINKSLMVLGQCMEVLRKNQEREKGRRPALVPFRHSKLTEMFQSFFVGDGKAVMIVNINPYETGFDENSHVMKFAAVASSVTTVKRGTDNFLAPVPEMPAVQPTPTVKDKSLKKEPKLVRVSLIEGGEEEEVLYEEDDSYDDDDDEDMFVSALLDELSTLRTALYESQMQTVLAESNARAQVVKEYEAKMLDMERQYQARLREEAVEAENKLNAKLDILTRLQQAKTPGRAGAVGNRLASVTPSTAYDDSDEDEDEEDEQSEDASEHVRGMLLPAETSFADSAASMSPLAARVKTLAVAAPSTSQALTTAPTESSPLRQVSAEPESASVATAQALAADPQSGKTGEASRTEDAADDTADIAAEVDEVEAARSSPTEESEDKGDDHDELDESSLSLGEADDTLESEDDFVDDGAVDDDSDDDFSASPAPSPKKKPLSVKKSQAHASLVAETVSTPAPAARSNKENEEPLSSTPGNGDDDGEYGEADEFGLDRSMVIRSGSKTKKTKRKLGGKVVDVDDLDTFEGVLSPIRKTPSSRSFSKR</sequence>
<proteinExistence type="inferred from homology"/>
<feature type="region of interest" description="Disordered" evidence="7">
    <location>
        <begin position="780"/>
        <end position="820"/>
    </location>
</feature>
<dbReference type="EMBL" id="BQKY01000006">
    <property type="protein sequence ID" value="GJN90377.1"/>
    <property type="molecule type" value="Genomic_DNA"/>
</dbReference>
<organism evidence="9 10">
    <name type="scientific">Rhodotorula paludigena</name>
    <dbReference type="NCBI Taxonomy" id="86838"/>
    <lineage>
        <taxon>Eukaryota</taxon>
        <taxon>Fungi</taxon>
        <taxon>Dikarya</taxon>
        <taxon>Basidiomycota</taxon>
        <taxon>Pucciniomycotina</taxon>
        <taxon>Microbotryomycetes</taxon>
        <taxon>Sporidiobolales</taxon>
        <taxon>Sporidiobolaceae</taxon>
        <taxon>Rhodotorula</taxon>
    </lineage>
</organism>
<keyword evidence="6" id="KW-0175">Coiled coil</keyword>
<name>A0AAV5GLM6_9BASI</name>
<dbReference type="PROSITE" id="PS00411">
    <property type="entry name" value="KINESIN_MOTOR_1"/>
    <property type="match status" value="1"/>
</dbReference>
<feature type="compositionally biased region" description="Low complexity" evidence="7">
    <location>
        <begin position="67"/>
        <end position="94"/>
    </location>
</feature>
<dbReference type="InterPro" id="IPR027417">
    <property type="entry name" value="P-loop_NTPase"/>
</dbReference>
<feature type="binding site" evidence="5">
    <location>
        <begin position="318"/>
        <end position="325"/>
    </location>
    <ligand>
        <name>ATP</name>
        <dbReference type="ChEBI" id="CHEBI:30616"/>
    </ligand>
</feature>
<dbReference type="Proteomes" id="UP001342314">
    <property type="component" value="Unassembled WGS sequence"/>
</dbReference>
<dbReference type="GO" id="GO:0007018">
    <property type="term" value="P:microtubule-based movement"/>
    <property type="evidence" value="ECO:0007669"/>
    <property type="project" value="InterPro"/>
</dbReference>
<dbReference type="GO" id="GO:0005524">
    <property type="term" value="F:ATP binding"/>
    <property type="evidence" value="ECO:0007669"/>
    <property type="project" value="UniProtKB-UniRule"/>
</dbReference>
<keyword evidence="2 5" id="KW-0547">Nucleotide-binding</keyword>
<dbReference type="GO" id="GO:0003777">
    <property type="term" value="F:microtubule motor activity"/>
    <property type="evidence" value="ECO:0007669"/>
    <property type="project" value="InterPro"/>
</dbReference>
<evidence type="ECO:0000256" key="4">
    <source>
        <dbReference type="ARBA" id="ARBA00023175"/>
    </source>
</evidence>
<feature type="domain" description="Kinesin motor" evidence="8">
    <location>
        <begin position="168"/>
        <end position="635"/>
    </location>
</feature>
<reference evidence="9 10" key="1">
    <citation type="submission" date="2021-12" db="EMBL/GenBank/DDBJ databases">
        <title>High titer production of polyol ester of fatty acids by Rhodotorula paludigena BS15 towards product separation-free biomass refinery.</title>
        <authorList>
            <person name="Mano J."/>
            <person name="Ono H."/>
            <person name="Tanaka T."/>
            <person name="Naito K."/>
            <person name="Sushida H."/>
            <person name="Ike M."/>
            <person name="Tokuyasu K."/>
            <person name="Kitaoka M."/>
        </authorList>
    </citation>
    <scope>NUCLEOTIDE SEQUENCE [LARGE SCALE GENOMIC DNA]</scope>
    <source>
        <strain evidence="9 10">BS15</strain>
    </source>
</reference>
<evidence type="ECO:0000256" key="3">
    <source>
        <dbReference type="ARBA" id="ARBA00022840"/>
    </source>
</evidence>
<dbReference type="PROSITE" id="PS50067">
    <property type="entry name" value="KINESIN_MOTOR_2"/>
    <property type="match status" value="1"/>
</dbReference>
<feature type="compositionally biased region" description="Low complexity" evidence="7">
    <location>
        <begin position="881"/>
        <end position="891"/>
    </location>
</feature>
<feature type="compositionally biased region" description="Acidic residues" evidence="7">
    <location>
        <begin position="951"/>
        <end position="976"/>
    </location>
</feature>
<evidence type="ECO:0000256" key="1">
    <source>
        <dbReference type="ARBA" id="ARBA00022701"/>
    </source>
</evidence>
<feature type="compositionally biased region" description="Acidic residues" evidence="7">
    <location>
        <begin position="1029"/>
        <end position="1041"/>
    </location>
</feature>
<evidence type="ECO:0000313" key="10">
    <source>
        <dbReference type="Proteomes" id="UP001342314"/>
    </source>
</evidence>
<dbReference type="SMART" id="SM00129">
    <property type="entry name" value="KISc"/>
    <property type="match status" value="1"/>
</dbReference>
<keyword evidence="3 5" id="KW-0067">ATP-binding</keyword>
<feature type="compositionally biased region" description="Polar residues" evidence="7">
    <location>
        <begin position="111"/>
        <end position="127"/>
    </location>
</feature>
<keyword evidence="1" id="KW-0493">Microtubule</keyword>